<dbReference type="OrthoDB" id="3826327at2"/>
<dbReference type="Proteomes" id="UP000292003">
    <property type="component" value="Unassembled WGS sequence"/>
</dbReference>
<dbReference type="SUPFAM" id="SSF55961">
    <property type="entry name" value="Bet v1-like"/>
    <property type="match status" value="1"/>
</dbReference>
<protein>
    <submittedName>
        <fullName evidence="1">Polyketide cyclase / dehydrase and lipid transport</fullName>
    </submittedName>
</protein>
<evidence type="ECO:0000313" key="1">
    <source>
        <dbReference type="EMBL" id="RZQ63279.1"/>
    </source>
</evidence>
<dbReference type="AlphaFoldDB" id="A0A4Q7J7V2"/>
<sequence>MPPAIDIVDETFLAVPPSTVAAVFAAPGSWTHYWPDLVLRVYTDRGDRGLRWTVRGALTGTMEIWLEEVLDGTLLHYFLRATPVDPLGNPLRLRPAQLRREADRRARAAKAIALGLKLQLEDGRAPGVAPVVENLPPPFVK</sequence>
<comment type="caution">
    <text evidence="1">The sequence shown here is derived from an EMBL/GenBank/DDBJ whole genome shotgun (WGS) entry which is preliminary data.</text>
</comment>
<dbReference type="EMBL" id="SFCC01000007">
    <property type="protein sequence ID" value="RZQ63279.1"/>
    <property type="molecule type" value="Genomic_DNA"/>
</dbReference>
<keyword evidence="2" id="KW-1185">Reference proteome</keyword>
<gene>
    <name evidence="1" type="ORF">EWH70_16110</name>
</gene>
<evidence type="ECO:0000313" key="2">
    <source>
        <dbReference type="Proteomes" id="UP000292003"/>
    </source>
</evidence>
<accession>A0A4Q7J7V2</accession>
<name>A0A4Q7J7V2_9PSEU</name>
<reference evidence="1 2" key="1">
    <citation type="submission" date="2019-02" db="EMBL/GenBank/DDBJ databases">
        <title>Draft genome sequence of Amycolatopsis sp. 8-3EHSu isolated from roots of Suaeda maritima.</title>
        <authorList>
            <person name="Duangmal K."/>
            <person name="Chantavorakit T."/>
        </authorList>
    </citation>
    <scope>NUCLEOTIDE SEQUENCE [LARGE SCALE GENOMIC DNA]</scope>
    <source>
        <strain evidence="1 2">8-3EHSu</strain>
    </source>
</reference>
<proteinExistence type="predicted"/>
<organism evidence="1 2">
    <name type="scientific">Amycolatopsis suaedae</name>
    <dbReference type="NCBI Taxonomy" id="2510978"/>
    <lineage>
        <taxon>Bacteria</taxon>
        <taxon>Bacillati</taxon>
        <taxon>Actinomycetota</taxon>
        <taxon>Actinomycetes</taxon>
        <taxon>Pseudonocardiales</taxon>
        <taxon>Pseudonocardiaceae</taxon>
        <taxon>Amycolatopsis</taxon>
    </lineage>
</organism>